<dbReference type="Gene3D" id="1.20.120.1240">
    <property type="entry name" value="Dynamin, middle domain"/>
    <property type="match status" value="1"/>
</dbReference>
<evidence type="ECO:0000256" key="2">
    <source>
        <dbReference type="ARBA" id="ARBA00023134"/>
    </source>
</evidence>
<evidence type="ECO:0008006" key="8">
    <source>
        <dbReference type="Google" id="ProtNLM"/>
    </source>
</evidence>
<dbReference type="InterPro" id="IPR000375">
    <property type="entry name" value="Dynamin_stalk"/>
</dbReference>
<dbReference type="Pfam" id="PF01031">
    <property type="entry name" value="Dynamin_M"/>
    <property type="match status" value="1"/>
</dbReference>
<dbReference type="OrthoDB" id="415706at2759"/>
<evidence type="ECO:0000313" key="7">
    <source>
        <dbReference type="Proteomes" id="UP000799537"/>
    </source>
</evidence>
<keyword evidence="2" id="KW-0342">GTP-binding</keyword>
<evidence type="ECO:0000256" key="1">
    <source>
        <dbReference type="ARBA" id="ARBA00022741"/>
    </source>
</evidence>
<dbReference type="SMART" id="SM00053">
    <property type="entry name" value="DYNc"/>
    <property type="match status" value="1"/>
</dbReference>
<dbReference type="PANTHER" id="PTHR11566">
    <property type="entry name" value="DYNAMIN"/>
    <property type="match status" value="1"/>
</dbReference>
<keyword evidence="1" id="KW-0547">Nucleotide-binding</keyword>
<dbReference type="Pfam" id="PF00350">
    <property type="entry name" value="Dynamin_N"/>
    <property type="match status" value="1"/>
</dbReference>
<dbReference type="InterPro" id="IPR027417">
    <property type="entry name" value="P-loop_NTPase"/>
</dbReference>
<dbReference type="InterPro" id="IPR022812">
    <property type="entry name" value="Dynamin"/>
</dbReference>
<dbReference type="CDD" id="cd08771">
    <property type="entry name" value="DLP_1"/>
    <property type="match status" value="1"/>
</dbReference>
<feature type="compositionally biased region" description="Basic residues" evidence="3">
    <location>
        <begin position="759"/>
        <end position="768"/>
    </location>
</feature>
<dbReference type="GO" id="GO:0048312">
    <property type="term" value="P:intracellular distribution of mitochondria"/>
    <property type="evidence" value="ECO:0007669"/>
    <property type="project" value="TreeGrafter"/>
</dbReference>
<evidence type="ECO:0000256" key="3">
    <source>
        <dbReference type="SAM" id="MobiDB-lite"/>
    </source>
</evidence>
<keyword evidence="7" id="KW-1185">Reference proteome</keyword>
<evidence type="ECO:0000259" key="4">
    <source>
        <dbReference type="PROSITE" id="PS51388"/>
    </source>
</evidence>
<organism evidence="6 7">
    <name type="scientific">Zasmidium cellare ATCC 36951</name>
    <dbReference type="NCBI Taxonomy" id="1080233"/>
    <lineage>
        <taxon>Eukaryota</taxon>
        <taxon>Fungi</taxon>
        <taxon>Dikarya</taxon>
        <taxon>Ascomycota</taxon>
        <taxon>Pezizomycotina</taxon>
        <taxon>Dothideomycetes</taxon>
        <taxon>Dothideomycetidae</taxon>
        <taxon>Mycosphaerellales</taxon>
        <taxon>Mycosphaerellaceae</taxon>
        <taxon>Zasmidium</taxon>
    </lineage>
</organism>
<name>A0A6A6BWZ5_ZASCE</name>
<dbReference type="GO" id="GO:0005525">
    <property type="term" value="F:GTP binding"/>
    <property type="evidence" value="ECO:0007669"/>
    <property type="project" value="InterPro"/>
</dbReference>
<dbReference type="Gene3D" id="3.40.50.300">
    <property type="entry name" value="P-loop containing nucleotide triphosphate hydrolases"/>
    <property type="match status" value="1"/>
</dbReference>
<dbReference type="GO" id="GO:0005874">
    <property type="term" value="C:microtubule"/>
    <property type="evidence" value="ECO:0007669"/>
    <property type="project" value="TreeGrafter"/>
</dbReference>
<dbReference type="AlphaFoldDB" id="A0A6A6BWZ5"/>
<feature type="region of interest" description="Disordered" evidence="3">
    <location>
        <begin position="697"/>
        <end position="780"/>
    </location>
</feature>
<dbReference type="PROSITE" id="PS51388">
    <property type="entry name" value="GED"/>
    <property type="match status" value="1"/>
</dbReference>
<protein>
    <recommendedName>
        <fullName evidence="8">GED domain-containing protein</fullName>
    </recommendedName>
</protein>
<evidence type="ECO:0000313" key="6">
    <source>
        <dbReference type="EMBL" id="KAF2158470.1"/>
    </source>
</evidence>
<feature type="domain" description="Dynamin-type G" evidence="5">
    <location>
        <begin position="36"/>
        <end position="319"/>
    </location>
</feature>
<dbReference type="EMBL" id="ML993662">
    <property type="protein sequence ID" value="KAF2158470.1"/>
    <property type="molecule type" value="Genomic_DNA"/>
</dbReference>
<dbReference type="GO" id="GO:0005739">
    <property type="term" value="C:mitochondrion"/>
    <property type="evidence" value="ECO:0007669"/>
    <property type="project" value="TreeGrafter"/>
</dbReference>
<dbReference type="GeneID" id="54572529"/>
<dbReference type="GO" id="GO:0006897">
    <property type="term" value="P:endocytosis"/>
    <property type="evidence" value="ECO:0007669"/>
    <property type="project" value="TreeGrafter"/>
</dbReference>
<gene>
    <name evidence="6" type="ORF">M409DRAFT_71632</name>
</gene>
<reference evidence="6" key="1">
    <citation type="journal article" date="2020" name="Stud. Mycol.">
        <title>101 Dothideomycetes genomes: a test case for predicting lifestyles and emergence of pathogens.</title>
        <authorList>
            <person name="Haridas S."/>
            <person name="Albert R."/>
            <person name="Binder M."/>
            <person name="Bloem J."/>
            <person name="Labutti K."/>
            <person name="Salamov A."/>
            <person name="Andreopoulos B."/>
            <person name="Baker S."/>
            <person name="Barry K."/>
            <person name="Bills G."/>
            <person name="Bluhm B."/>
            <person name="Cannon C."/>
            <person name="Castanera R."/>
            <person name="Culley D."/>
            <person name="Daum C."/>
            <person name="Ezra D."/>
            <person name="Gonzalez J."/>
            <person name="Henrissat B."/>
            <person name="Kuo A."/>
            <person name="Liang C."/>
            <person name="Lipzen A."/>
            <person name="Lutzoni F."/>
            <person name="Magnuson J."/>
            <person name="Mondo S."/>
            <person name="Nolan M."/>
            <person name="Ohm R."/>
            <person name="Pangilinan J."/>
            <person name="Park H.-J."/>
            <person name="Ramirez L."/>
            <person name="Alfaro M."/>
            <person name="Sun H."/>
            <person name="Tritt A."/>
            <person name="Yoshinaga Y."/>
            <person name="Zwiers L.-H."/>
            <person name="Turgeon B."/>
            <person name="Goodwin S."/>
            <person name="Spatafora J."/>
            <person name="Crous P."/>
            <person name="Grigoriev I."/>
        </authorList>
    </citation>
    <scope>NUCLEOTIDE SEQUENCE</scope>
    <source>
        <strain evidence="6">ATCC 36951</strain>
    </source>
</reference>
<dbReference type="FunFam" id="3.40.50.300:FF:001425">
    <property type="entry name" value="Dynamin GTPase, putative"/>
    <property type="match status" value="1"/>
</dbReference>
<dbReference type="InterPro" id="IPR030381">
    <property type="entry name" value="G_DYNAMIN_dom"/>
</dbReference>
<accession>A0A6A6BWZ5</accession>
<dbReference type="InterPro" id="IPR020850">
    <property type="entry name" value="GED_dom"/>
</dbReference>
<dbReference type="InterPro" id="IPR001401">
    <property type="entry name" value="Dynamin_GTPase"/>
</dbReference>
<dbReference type="PROSITE" id="PS51718">
    <property type="entry name" value="G_DYNAMIN_2"/>
    <property type="match status" value="1"/>
</dbReference>
<feature type="domain" description="GED" evidence="4">
    <location>
        <begin position="610"/>
        <end position="701"/>
    </location>
</feature>
<dbReference type="GO" id="GO:0003924">
    <property type="term" value="F:GTPase activity"/>
    <property type="evidence" value="ECO:0007669"/>
    <property type="project" value="InterPro"/>
</dbReference>
<dbReference type="GO" id="GO:0000266">
    <property type="term" value="P:mitochondrial fission"/>
    <property type="evidence" value="ECO:0007669"/>
    <property type="project" value="TreeGrafter"/>
</dbReference>
<dbReference type="Proteomes" id="UP000799537">
    <property type="component" value="Unassembled WGS sequence"/>
</dbReference>
<dbReference type="InterPro" id="IPR045063">
    <property type="entry name" value="Dynamin_N"/>
</dbReference>
<proteinExistence type="predicted"/>
<dbReference type="GO" id="GO:0016559">
    <property type="term" value="P:peroxisome fission"/>
    <property type="evidence" value="ECO:0007669"/>
    <property type="project" value="TreeGrafter"/>
</dbReference>
<dbReference type="PRINTS" id="PR00195">
    <property type="entry name" value="DYNAMIN"/>
</dbReference>
<feature type="compositionally biased region" description="Polar residues" evidence="3">
    <location>
        <begin position="771"/>
        <end position="780"/>
    </location>
</feature>
<sequence>MGSTTYHLDLETFHRQADVQLLDDIDRLRSFGISHYVALPQLVVCGDQSSGKSSVLEAISGIPFPTKDSLCTRFATEVILRRTPEQHVEVTILPGRSRELAEGPLPAFRESLADLDNFADVIESAKQHMGVNETGTAFTDDVLRVDISGPDRPHLTIVDLPGLIHSHSKTQSAEDVHLVQTLVQRYMESSRSIVLATVSAKNDYANQVVLKMAQEVDPRGVRTLGIITKPDTLSVGSESEMAYLNLASNAEVSFNLGWHVLKNRDYHSRYSSSQQRDHDEFVFLSQGVWGQLPRSTVAVGPLRTRLSRVLLDQIRSELPALTREIEQKLYECKVDLRKMGSSRQTLDEKRRFLLHLAQEFQNLCKGAIDGTYGDQFFGDPRSDVGYQKRIRAVVQNLSLEFAQAMRLRGHLYDISSAQMTRNHENQGGDPEKMSRQQYISHAKELLSRSRGRELPGTYNPLLITDLFHEQSSPWKALAQKYLRAVCDATRLFVESTIAYLTHDETAEAIFRDLINPIMDAQASAARETMASVIDVYANSHPITYNHYFTETIQNVRSKRLNDDLATRLANFFKTPEGEMLEEMTFSKLKKSSLISALSARNETDMDLYSCAEAVDCMLAYYKVAMKVVVDNISTQCVEEKLIKSLPSVLSPSAVLEMDAKTINGIARESAISAERREDLRKRAVTLEASLETCRRHTSVSSLAKRTSRDVSEDEQSEEERPVDVPGPMAQSFSDLTTNHRVDGEDGNVSLPLAVDEGRKIKKAKKKDKKTFQTQDILVQE</sequence>
<dbReference type="RefSeq" id="XP_033659359.1">
    <property type="nucleotide sequence ID" value="XM_033819257.1"/>
</dbReference>
<dbReference type="SUPFAM" id="SSF52540">
    <property type="entry name" value="P-loop containing nucleoside triphosphate hydrolases"/>
    <property type="match status" value="1"/>
</dbReference>
<evidence type="ECO:0000259" key="5">
    <source>
        <dbReference type="PROSITE" id="PS51718"/>
    </source>
</evidence>
<dbReference type="GO" id="GO:0008017">
    <property type="term" value="F:microtubule binding"/>
    <property type="evidence" value="ECO:0007669"/>
    <property type="project" value="TreeGrafter"/>
</dbReference>
<dbReference type="PANTHER" id="PTHR11566:SF21">
    <property type="entry name" value="DYNAMIN RELATED PROTEIN 1, ISOFORM A"/>
    <property type="match status" value="1"/>
</dbReference>
<dbReference type="GO" id="GO:0016020">
    <property type="term" value="C:membrane"/>
    <property type="evidence" value="ECO:0007669"/>
    <property type="project" value="TreeGrafter"/>
</dbReference>